<gene>
    <name evidence="2" type="ORF">DPMN_006817</name>
</gene>
<dbReference type="EMBL" id="JAIWYP010000001">
    <property type="protein sequence ID" value="KAH3882871.1"/>
    <property type="molecule type" value="Genomic_DNA"/>
</dbReference>
<reference evidence="2" key="2">
    <citation type="submission" date="2020-11" db="EMBL/GenBank/DDBJ databases">
        <authorList>
            <person name="McCartney M.A."/>
            <person name="Auch B."/>
            <person name="Kono T."/>
            <person name="Mallez S."/>
            <person name="Becker A."/>
            <person name="Gohl D.M."/>
            <person name="Silverstein K.A.T."/>
            <person name="Koren S."/>
            <person name="Bechman K.B."/>
            <person name="Herman A."/>
            <person name="Abrahante J.E."/>
            <person name="Garbe J."/>
        </authorList>
    </citation>
    <scope>NUCLEOTIDE SEQUENCE</scope>
    <source>
        <strain evidence="2">Duluth1</strain>
        <tissue evidence="2">Whole animal</tissue>
    </source>
</reference>
<comment type="caution">
    <text evidence="2">The sequence shown here is derived from an EMBL/GenBank/DDBJ whole genome shotgun (WGS) entry which is preliminary data.</text>
</comment>
<sequence length="124" mass="13899">MNVALTRARHHLLIHCNRYADGVQCADEARFGMEQYLLSCSLALEKSAKGDNSQTTANDVELFDYTETEIIDKENLQKAEKAVMNVTSDDEEMVGSEENQSNCSNDVYGTSHEDEDFSLMHSAK</sequence>
<dbReference type="Proteomes" id="UP000828390">
    <property type="component" value="Unassembled WGS sequence"/>
</dbReference>
<accession>A0A9D4RVB9</accession>
<reference evidence="2" key="1">
    <citation type="journal article" date="2019" name="bioRxiv">
        <title>The Genome of the Zebra Mussel, Dreissena polymorpha: A Resource for Invasive Species Research.</title>
        <authorList>
            <person name="McCartney M.A."/>
            <person name="Auch B."/>
            <person name="Kono T."/>
            <person name="Mallez S."/>
            <person name="Zhang Y."/>
            <person name="Obille A."/>
            <person name="Becker A."/>
            <person name="Abrahante J.E."/>
            <person name="Garbe J."/>
            <person name="Badalamenti J.P."/>
            <person name="Herman A."/>
            <person name="Mangelson H."/>
            <person name="Liachko I."/>
            <person name="Sullivan S."/>
            <person name="Sone E.D."/>
            <person name="Koren S."/>
            <person name="Silverstein K.A.T."/>
            <person name="Beckman K.B."/>
            <person name="Gohl D.M."/>
        </authorList>
    </citation>
    <scope>NUCLEOTIDE SEQUENCE</scope>
    <source>
        <strain evidence="2">Duluth1</strain>
        <tissue evidence="2">Whole animal</tissue>
    </source>
</reference>
<name>A0A9D4RVB9_DREPO</name>
<feature type="compositionally biased region" description="Polar residues" evidence="1">
    <location>
        <begin position="97"/>
        <end position="108"/>
    </location>
</feature>
<protein>
    <submittedName>
        <fullName evidence="2">Uncharacterized protein</fullName>
    </submittedName>
</protein>
<keyword evidence="3" id="KW-1185">Reference proteome</keyword>
<dbReference type="AlphaFoldDB" id="A0A9D4RVB9"/>
<evidence type="ECO:0000313" key="3">
    <source>
        <dbReference type="Proteomes" id="UP000828390"/>
    </source>
</evidence>
<evidence type="ECO:0000313" key="2">
    <source>
        <dbReference type="EMBL" id="KAH3882871.1"/>
    </source>
</evidence>
<feature type="region of interest" description="Disordered" evidence="1">
    <location>
        <begin position="87"/>
        <end position="124"/>
    </location>
</feature>
<proteinExistence type="predicted"/>
<evidence type="ECO:0000256" key="1">
    <source>
        <dbReference type="SAM" id="MobiDB-lite"/>
    </source>
</evidence>
<organism evidence="2 3">
    <name type="scientific">Dreissena polymorpha</name>
    <name type="common">Zebra mussel</name>
    <name type="synonym">Mytilus polymorpha</name>
    <dbReference type="NCBI Taxonomy" id="45954"/>
    <lineage>
        <taxon>Eukaryota</taxon>
        <taxon>Metazoa</taxon>
        <taxon>Spiralia</taxon>
        <taxon>Lophotrochozoa</taxon>
        <taxon>Mollusca</taxon>
        <taxon>Bivalvia</taxon>
        <taxon>Autobranchia</taxon>
        <taxon>Heteroconchia</taxon>
        <taxon>Euheterodonta</taxon>
        <taxon>Imparidentia</taxon>
        <taxon>Neoheterodontei</taxon>
        <taxon>Myida</taxon>
        <taxon>Dreissenoidea</taxon>
        <taxon>Dreissenidae</taxon>
        <taxon>Dreissena</taxon>
    </lineage>
</organism>